<dbReference type="AlphaFoldDB" id="A0A2V4APQ5"/>
<reference evidence="1 2" key="1">
    <citation type="submission" date="2016-07" db="EMBL/GenBank/DDBJ databases">
        <title>Draft genome sequence of Prauserella muralis DSM 45305, isolated from a mould-covered wall in an indoor environment.</title>
        <authorList>
            <person name="Ruckert C."/>
            <person name="Albersmeier A."/>
            <person name="Jiang C.-L."/>
            <person name="Jiang Y."/>
            <person name="Kalinowski J."/>
            <person name="Schneider O."/>
            <person name="Winkler A."/>
            <person name="Zotchev S.B."/>
        </authorList>
    </citation>
    <scope>NUCLEOTIDE SEQUENCE [LARGE SCALE GENOMIC DNA]</scope>
    <source>
        <strain evidence="1 2">DSM 45305</strain>
    </source>
</reference>
<organism evidence="1 2">
    <name type="scientific">Prauserella muralis</name>
    <dbReference type="NCBI Taxonomy" id="588067"/>
    <lineage>
        <taxon>Bacteria</taxon>
        <taxon>Bacillati</taxon>
        <taxon>Actinomycetota</taxon>
        <taxon>Actinomycetes</taxon>
        <taxon>Pseudonocardiales</taxon>
        <taxon>Pseudonocardiaceae</taxon>
        <taxon>Prauserella</taxon>
    </lineage>
</organism>
<evidence type="ECO:0000313" key="2">
    <source>
        <dbReference type="Proteomes" id="UP000249915"/>
    </source>
</evidence>
<dbReference type="Proteomes" id="UP000249915">
    <property type="component" value="Unassembled WGS sequence"/>
</dbReference>
<dbReference type="EMBL" id="MASW01000006">
    <property type="protein sequence ID" value="PXY21106.1"/>
    <property type="molecule type" value="Genomic_DNA"/>
</dbReference>
<comment type="caution">
    <text evidence="1">The sequence shown here is derived from an EMBL/GenBank/DDBJ whole genome shotgun (WGS) entry which is preliminary data.</text>
</comment>
<proteinExistence type="predicted"/>
<name>A0A2V4APQ5_9PSEU</name>
<keyword evidence="2" id="KW-1185">Reference proteome</keyword>
<sequence>MIDAHSACERFIGNGGRYSLLQRIPEILSRIGPELGPDTTTEIQSIHGELDAIITIAPADMAVHLRAVQLPFQQVVDVLANGGGQANIDTGAVQDAIIPLMEACADAGYRVSPQ</sequence>
<evidence type="ECO:0000313" key="1">
    <source>
        <dbReference type="EMBL" id="PXY21106.1"/>
    </source>
</evidence>
<accession>A0A2V4APQ5</accession>
<dbReference type="RefSeq" id="WP_112284349.1">
    <property type="nucleotide sequence ID" value="NZ_MASW01000006.1"/>
</dbReference>
<gene>
    <name evidence="1" type="ORF">BAY60_26940</name>
</gene>
<protein>
    <submittedName>
        <fullName evidence="1">Uncharacterized protein</fullName>
    </submittedName>
</protein>